<keyword evidence="2" id="KW-0812">Transmembrane</keyword>
<accession>A0A4R5VCB9</accession>
<proteinExistence type="predicted"/>
<protein>
    <submittedName>
        <fullName evidence="3">Uncharacterized protein</fullName>
    </submittedName>
</protein>
<sequence>MKNLPEHEPQSNSWERIMQKKDFDSQLSKNLNELPSYAPSDMAWDKIEEKLDEQKSVFPWRTFMIAASLAALFLVAFFLVKQETVQFEPQKPIAESIPERQVPESDTAQKTKPIDQNQILSDSNDKESVPEIISQSSRRREFIPKISSRPPILIRGELTIKGMDLEVREKYNPIAETKDETYHSVAISWGLDKIKFQVKTNFGAQDPLLLESSNTEKRDYQARIRLTRKK</sequence>
<comment type="caution">
    <text evidence="3">The sequence shown here is derived from an EMBL/GenBank/DDBJ whole genome shotgun (WGS) entry which is preliminary data.</text>
</comment>
<dbReference type="Proteomes" id="UP000295438">
    <property type="component" value="Unassembled WGS sequence"/>
</dbReference>
<feature type="region of interest" description="Disordered" evidence="1">
    <location>
        <begin position="91"/>
        <end position="136"/>
    </location>
</feature>
<evidence type="ECO:0000313" key="4">
    <source>
        <dbReference type="Proteomes" id="UP000295438"/>
    </source>
</evidence>
<evidence type="ECO:0000256" key="1">
    <source>
        <dbReference type="SAM" id="MobiDB-lite"/>
    </source>
</evidence>
<evidence type="ECO:0000313" key="3">
    <source>
        <dbReference type="EMBL" id="TDK49958.1"/>
    </source>
</evidence>
<dbReference type="AlphaFoldDB" id="A0A4R5VCB9"/>
<organism evidence="3 4">
    <name type="scientific">Algoriphagus formosus</name>
    <dbReference type="NCBI Taxonomy" id="2007308"/>
    <lineage>
        <taxon>Bacteria</taxon>
        <taxon>Pseudomonadati</taxon>
        <taxon>Bacteroidota</taxon>
        <taxon>Cytophagia</taxon>
        <taxon>Cytophagales</taxon>
        <taxon>Cyclobacteriaceae</taxon>
        <taxon>Algoriphagus</taxon>
    </lineage>
</organism>
<gene>
    <name evidence="3" type="ORF">E1898_02235</name>
</gene>
<keyword evidence="2" id="KW-0472">Membrane</keyword>
<dbReference type="RefSeq" id="WP_133389664.1">
    <property type="nucleotide sequence ID" value="NZ_SMUW01000023.1"/>
</dbReference>
<feature type="transmembrane region" description="Helical" evidence="2">
    <location>
        <begin position="60"/>
        <end position="80"/>
    </location>
</feature>
<name>A0A4R5VCB9_9BACT</name>
<keyword evidence="4" id="KW-1185">Reference proteome</keyword>
<dbReference type="EMBL" id="SMUW01000023">
    <property type="protein sequence ID" value="TDK49958.1"/>
    <property type="molecule type" value="Genomic_DNA"/>
</dbReference>
<keyword evidence="2" id="KW-1133">Transmembrane helix</keyword>
<feature type="compositionally biased region" description="Basic and acidic residues" evidence="1">
    <location>
        <begin position="97"/>
        <end position="113"/>
    </location>
</feature>
<reference evidence="3 4" key="1">
    <citation type="submission" date="2019-03" db="EMBL/GenBank/DDBJ databases">
        <title>Algoriphagus aquimaris sp. nov., isolated form marine sediment in Pohang, Korea.</title>
        <authorList>
            <person name="Kim J."/>
            <person name="Yoon S.-H."/>
            <person name="Lee S.-S."/>
        </authorList>
    </citation>
    <scope>NUCLEOTIDE SEQUENCE [LARGE SCALE GENOMIC DNA]</scope>
    <source>
        <strain evidence="3 4">F21</strain>
    </source>
</reference>
<evidence type="ECO:0000256" key="2">
    <source>
        <dbReference type="SAM" id="Phobius"/>
    </source>
</evidence>